<dbReference type="GO" id="GO:0000398">
    <property type="term" value="P:mRNA splicing, via spliceosome"/>
    <property type="evidence" value="ECO:0007669"/>
    <property type="project" value="UniProtKB-UniRule"/>
</dbReference>
<evidence type="ECO:0000256" key="3">
    <source>
        <dbReference type="ARBA" id="ARBA00022664"/>
    </source>
</evidence>
<keyword evidence="5 7" id="KW-0508">mRNA splicing</keyword>
<gene>
    <name evidence="9" type="ORF">CUMW_093700</name>
</gene>
<organism evidence="9 10">
    <name type="scientific">Citrus unshiu</name>
    <name type="common">Satsuma mandarin</name>
    <name type="synonym">Citrus nobilis var. unshiu</name>
    <dbReference type="NCBI Taxonomy" id="55188"/>
    <lineage>
        <taxon>Eukaryota</taxon>
        <taxon>Viridiplantae</taxon>
        <taxon>Streptophyta</taxon>
        <taxon>Embryophyta</taxon>
        <taxon>Tracheophyta</taxon>
        <taxon>Spermatophyta</taxon>
        <taxon>Magnoliopsida</taxon>
        <taxon>eudicotyledons</taxon>
        <taxon>Gunneridae</taxon>
        <taxon>Pentapetalae</taxon>
        <taxon>rosids</taxon>
        <taxon>malvids</taxon>
        <taxon>Sapindales</taxon>
        <taxon>Rutaceae</taxon>
        <taxon>Aurantioideae</taxon>
        <taxon>Citrus</taxon>
    </lineage>
</organism>
<dbReference type="GO" id="GO:0000974">
    <property type="term" value="C:Prp19 complex"/>
    <property type="evidence" value="ECO:0007669"/>
    <property type="project" value="TreeGrafter"/>
</dbReference>
<dbReference type="PANTHER" id="PTHR13264:SF5">
    <property type="entry name" value="PRE-MRNA-SPLICING FACTOR SYF2"/>
    <property type="match status" value="1"/>
</dbReference>
<sequence length="361" mass="41801">MEERRVHPDCINASNPYHECVDYCFRKIAEAKVRMVEDEREAVQASGSSGQSNTLASDMAEDLHDENPKLEAGSDSDNDKPAEEDVEGDFTKLTGRQKKLFELRLKMNEARKANQTAMVAEKKRMEPPQESRGISKQKWLEERKRKIGKLLDANGLDMTKAFMLDTQEAAEAKYKKWEKDPAPSGWDGGSLRPISLCWSSFKLDHGSIQYSGQALELSGNVHACGYISIKIPRRLGRWMQVFNQKALYDAYKKRTKNVEIDLEEYNKMKEADPEFYRDASSLQYGKSPKISEDKIDRMVKELKDREEKRNSFSRRRRFHEEKDIDSINDRNEHFNKKIERAFGKYTLEIKNNLERGTALPD</sequence>
<protein>
    <recommendedName>
        <fullName evidence="7">Pre-mRNA-splicing factor SYF2</fullName>
    </recommendedName>
</protein>
<accession>A0A2H5P0W2</accession>
<keyword evidence="6 7" id="KW-0539">Nucleus</keyword>
<evidence type="ECO:0000256" key="2">
    <source>
        <dbReference type="ARBA" id="ARBA00010028"/>
    </source>
</evidence>
<dbReference type="Pfam" id="PF08231">
    <property type="entry name" value="SYF2"/>
    <property type="match status" value="1"/>
</dbReference>
<reference evidence="9 10" key="1">
    <citation type="journal article" date="2017" name="Front. Genet.">
        <title>Draft sequencing of the heterozygous diploid genome of Satsuma (Citrus unshiu Marc.) using a hybrid assembly approach.</title>
        <authorList>
            <person name="Shimizu T."/>
            <person name="Tanizawa Y."/>
            <person name="Mochizuki T."/>
            <person name="Nagasaki H."/>
            <person name="Yoshioka T."/>
            <person name="Toyoda A."/>
            <person name="Fujiyama A."/>
            <person name="Kaminuma E."/>
            <person name="Nakamura Y."/>
        </authorList>
    </citation>
    <scope>NUCLEOTIDE SEQUENCE [LARGE SCALE GENOMIC DNA]</scope>
    <source>
        <strain evidence="10">cv. Miyagawa wase</strain>
    </source>
</reference>
<comment type="similarity">
    <text evidence="2 7">Belongs to the SYF2 family.</text>
</comment>
<evidence type="ECO:0000256" key="1">
    <source>
        <dbReference type="ARBA" id="ARBA00004123"/>
    </source>
</evidence>
<keyword evidence="10" id="KW-1185">Reference proteome</keyword>
<keyword evidence="4 7" id="KW-0747">Spliceosome</keyword>
<dbReference type="Proteomes" id="UP000236630">
    <property type="component" value="Unassembled WGS sequence"/>
</dbReference>
<evidence type="ECO:0000256" key="5">
    <source>
        <dbReference type="ARBA" id="ARBA00023187"/>
    </source>
</evidence>
<evidence type="ECO:0000313" key="9">
    <source>
        <dbReference type="EMBL" id="GAY46008.1"/>
    </source>
</evidence>
<proteinExistence type="inferred from homology"/>
<name>A0A2H5P0W2_CITUN</name>
<comment type="caution">
    <text evidence="9">The sequence shown here is derived from an EMBL/GenBank/DDBJ whole genome shotgun (WGS) entry which is preliminary data.</text>
</comment>
<comment type="subcellular location">
    <subcellularLocation>
        <location evidence="1 7">Nucleus</location>
    </subcellularLocation>
</comment>
<feature type="compositionally biased region" description="Polar residues" evidence="8">
    <location>
        <begin position="45"/>
        <end position="56"/>
    </location>
</feature>
<evidence type="ECO:0000256" key="6">
    <source>
        <dbReference type="ARBA" id="ARBA00023242"/>
    </source>
</evidence>
<dbReference type="STRING" id="55188.A0A2H5P0W2"/>
<feature type="region of interest" description="Disordered" evidence="8">
    <location>
        <begin position="37"/>
        <end position="91"/>
    </location>
</feature>
<feature type="compositionally biased region" description="Basic and acidic residues" evidence="8">
    <location>
        <begin position="120"/>
        <end position="129"/>
    </location>
</feature>
<dbReference type="AlphaFoldDB" id="A0A2H5P0W2"/>
<evidence type="ECO:0000313" key="10">
    <source>
        <dbReference type="Proteomes" id="UP000236630"/>
    </source>
</evidence>
<evidence type="ECO:0000256" key="7">
    <source>
        <dbReference type="RuleBase" id="RU367148"/>
    </source>
</evidence>
<evidence type="ECO:0000256" key="8">
    <source>
        <dbReference type="SAM" id="MobiDB-lite"/>
    </source>
</evidence>
<dbReference type="PANTHER" id="PTHR13264">
    <property type="entry name" value="GCIP-INTERACTING PROTEIN P29"/>
    <property type="match status" value="1"/>
</dbReference>
<evidence type="ECO:0000256" key="4">
    <source>
        <dbReference type="ARBA" id="ARBA00022728"/>
    </source>
</evidence>
<feature type="region of interest" description="Disordered" evidence="8">
    <location>
        <begin position="116"/>
        <end position="136"/>
    </location>
</feature>
<dbReference type="GO" id="GO:0071014">
    <property type="term" value="C:post-mRNA release spliceosomal complex"/>
    <property type="evidence" value="ECO:0007669"/>
    <property type="project" value="TreeGrafter"/>
</dbReference>
<dbReference type="GO" id="GO:0071013">
    <property type="term" value="C:catalytic step 2 spliceosome"/>
    <property type="evidence" value="ECO:0007669"/>
    <property type="project" value="TreeGrafter"/>
</dbReference>
<dbReference type="InterPro" id="IPR013260">
    <property type="entry name" value="mRNA_splic_SYF2"/>
</dbReference>
<dbReference type="EMBL" id="BDQV01000031">
    <property type="protein sequence ID" value="GAY46008.1"/>
    <property type="molecule type" value="Genomic_DNA"/>
</dbReference>
<comment type="subunit">
    <text evidence="7">May be part of a spliceosome complex.</text>
</comment>
<comment type="function">
    <text evidence="7">Involved in pre-mRNA splicing.</text>
</comment>
<keyword evidence="3 7" id="KW-0507">mRNA processing</keyword>